<dbReference type="VEuPathDB" id="AmoebaDB:ACA1_064630"/>
<dbReference type="RefSeq" id="XP_004339689.1">
    <property type="nucleotide sequence ID" value="XM_004339641.1"/>
</dbReference>
<reference evidence="3 4" key="1">
    <citation type="journal article" date="2013" name="Genome Biol.">
        <title>Genome of Acanthamoeba castellanii highlights extensive lateral gene transfer and early evolution of tyrosine kinase signaling.</title>
        <authorList>
            <person name="Clarke M."/>
            <person name="Lohan A.J."/>
            <person name="Liu B."/>
            <person name="Lagkouvardos I."/>
            <person name="Roy S."/>
            <person name="Zafar N."/>
            <person name="Bertelli C."/>
            <person name="Schilde C."/>
            <person name="Kianianmomeni A."/>
            <person name="Burglin T.R."/>
            <person name="Frech C."/>
            <person name="Turcotte B."/>
            <person name="Kopec K.O."/>
            <person name="Synnott J.M."/>
            <person name="Choo C."/>
            <person name="Paponov I."/>
            <person name="Finkler A."/>
            <person name="Soon Heng Tan C."/>
            <person name="Hutchins A.P."/>
            <person name="Weinmeier T."/>
            <person name="Rattei T."/>
            <person name="Chu J.S."/>
            <person name="Gimenez G."/>
            <person name="Irimia M."/>
            <person name="Rigden D.J."/>
            <person name="Fitzpatrick D.A."/>
            <person name="Lorenzo-Morales J."/>
            <person name="Bateman A."/>
            <person name="Chiu C.H."/>
            <person name="Tang P."/>
            <person name="Hegemann P."/>
            <person name="Fromm H."/>
            <person name="Raoult D."/>
            <person name="Greub G."/>
            <person name="Miranda-Saavedra D."/>
            <person name="Chen N."/>
            <person name="Nash P."/>
            <person name="Ginger M.L."/>
            <person name="Horn M."/>
            <person name="Schaap P."/>
            <person name="Caler L."/>
            <person name="Loftus B."/>
        </authorList>
    </citation>
    <scope>NUCLEOTIDE SEQUENCE [LARGE SCALE GENOMIC DNA]</scope>
    <source>
        <strain evidence="3 4">Neff</strain>
    </source>
</reference>
<evidence type="ECO:0000313" key="4">
    <source>
        <dbReference type="Proteomes" id="UP000011083"/>
    </source>
</evidence>
<dbReference type="GeneID" id="14918186"/>
<dbReference type="Gene3D" id="3.30.70.100">
    <property type="match status" value="1"/>
</dbReference>
<sequence>MGIEHLVLFKLKEGTTEEQIAELVAGLQTLASLPGVEKITAGKNFSERSKGFNFALRVTFSGRAALDAYLPHPDHVKVKDQFIVPITEDILAVDYEF</sequence>
<evidence type="ECO:0000256" key="1">
    <source>
        <dbReference type="ARBA" id="ARBA00011738"/>
    </source>
</evidence>
<comment type="subunit">
    <text evidence="1">Homodimer.</text>
</comment>
<proteinExistence type="predicted"/>
<organism evidence="3 4">
    <name type="scientific">Acanthamoeba castellanii (strain ATCC 30010 / Neff)</name>
    <dbReference type="NCBI Taxonomy" id="1257118"/>
    <lineage>
        <taxon>Eukaryota</taxon>
        <taxon>Amoebozoa</taxon>
        <taxon>Discosea</taxon>
        <taxon>Longamoebia</taxon>
        <taxon>Centramoebida</taxon>
        <taxon>Acanthamoebidae</taxon>
        <taxon>Acanthamoeba</taxon>
    </lineage>
</organism>
<dbReference type="PROSITE" id="PS51502">
    <property type="entry name" value="S_R_A_B_BARREL"/>
    <property type="match status" value="1"/>
</dbReference>
<accession>L8GZZ5</accession>
<dbReference type="KEGG" id="acan:ACA1_064630"/>
<dbReference type="EMBL" id="KB007974">
    <property type="protein sequence ID" value="ELR17676.1"/>
    <property type="molecule type" value="Genomic_DNA"/>
</dbReference>
<dbReference type="OrthoDB" id="42919at2759"/>
<dbReference type="SMART" id="SM00886">
    <property type="entry name" value="Dabb"/>
    <property type="match status" value="1"/>
</dbReference>
<dbReference type="STRING" id="1257118.L8GZZ5"/>
<name>L8GZZ5_ACACF</name>
<dbReference type="Proteomes" id="UP000011083">
    <property type="component" value="Unassembled WGS sequence"/>
</dbReference>
<dbReference type="SUPFAM" id="SSF54909">
    <property type="entry name" value="Dimeric alpha+beta barrel"/>
    <property type="match status" value="1"/>
</dbReference>
<dbReference type="OMA" id="VHIVIAK"/>
<evidence type="ECO:0000313" key="3">
    <source>
        <dbReference type="EMBL" id="ELR17676.1"/>
    </source>
</evidence>
<dbReference type="InterPro" id="IPR013097">
    <property type="entry name" value="Dabb"/>
</dbReference>
<feature type="domain" description="Stress-response A/B barrel" evidence="2">
    <location>
        <begin position="3"/>
        <end position="95"/>
    </location>
</feature>
<keyword evidence="4" id="KW-1185">Reference proteome</keyword>
<dbReference type="PANTHER" id="PTHR33178:SF10">
    <property type="entry name" value="STRESS-RESPONSE A_B BARREL DOMAIN-CONTAINING PROTEIN"/>
    <property type="match status" value="1"/>
</dbReference>
<dbReference type="Pfam" id="PF07876">
    <property type="entry name" value="Dabb"/>
    <property type="match status" value="1"/>
</dbReference>
<protein>
    <submittedName>
        <fullName evidence="3">Stress responsive A/B barrel domain protein</fullName>
    </submittedName>
</protein>
<dbReference type="InterPro" id="IPR011008">
    <property type="entry name" value="Dimeric_a/b-barrel"/>
</dbReference>
<dbReference type="InterPro" id="IPR044662">
    <property type="entry name" value="HS1/DABB1-like"/>
</dbReference>
<dbReference type="AlphaFoldDB" id="L8GZZ5"/>
<gene>
    <name evidence="3" type="ORF">ACA1_064630</name>
</gene>
<evidence type="ECO:0000259" key="2">
    <source>
        <dbReference type="PROSITE" id="PS51502"/>
    </source>
</evidence>
<dbReference type="PANTHER" id="PTHR33178">
    <property type="match status" value="1"/>
</dbReference>